<sequence length="184" mass="20130">MSILVIFLAALGLSIDAFTISFTGGILTKKQKLKSAFVIGLYFGTVQTAVAAFGWFLGDKFKGYIAEFSEMFAIGLLLFIGLRMIFQYIKERKEADYEAKELNSKFFPLLAVLVSVDELAAGVSFSLFNANIAEVLIIFGATFFITAFVGILVGRKLGLILKRKADLIGGLMFMLLALVNILKG</sequence>
<dbReference type="PANTHER" id="PTHR35529:SF1">
    <property type="entry name" value="MANGANESE EFFLUX PUMP MNTP-RELATED"/>
    <property type="match status" value="1"/>
</dbReference>
<proteinExistence type="predicted"/>
<feature type="transmembrane region" description="Helical" evidence="5">
    <location>
        <begin position="135"/>
        <end position="153"/>
    </location>
</feature>
<keyword evidence="2 5" id="KW-0812">Transmembrane</keyword>
<feature type="transmembrane region" description="Helical" evidence="5">
    <location>
        <begin position="165"/>
        <end position="182"/>
    </location>
</feature>
<organism evidence="6 7">
    <name type="scientific">Clostridium tanneri</name>
    <dbReference type="NCBI Taxonomy" id="3037988"/>
    <lineage>
        <taxon>Bacteria</taxon>
        <taxon>Bacillati</taxon>
        <taxon>Bacillota</taxon>
        <taxon>Clostridia</taxon>
        <taxon>Eubacteriales</taxon>
        <taxon>Clostridiaceae</taxon>
        <taxon>Clostridium</taxon>
    </lineage>
</organism>
<dbReference type="RefSeq" id="WP_261669717.1">
    <property type="nucleotide sequence ID" value="NZ_JARUJP010000024.1"/>
</dbReference>
<dbReference type="Pfam" id="PF02659">
    <property type="entry name" value="Mntp"/>
    <property type="match status" value="1"/>
</dbReference>
<feature type="transmembrane region" description="Helical" evidence="5">
    <location>
        <begin position="39"/>
        <end position="58"/>
    </location>
</feature>
<keyword evidence="1" id="KW-1003">Cell membrane</keyword>
<keyword evidence="4 5" id="KW-0472">Membrane</keyword>
<reference evidence="6 7" key="1">
    <citation type="submission" date="2023-04" db="EMBL/GenBank/DDBJ databases">
        <title>Clostridium tannerae sp. nov., isolated from the fecal material of an alpaca.</title>
        <authorList>
            <person name="Miller S."/>
            <person name="Hendry M."/>
            <person name="King J."/>
            <person name="Sankaranarayanan K."/>
            <person name="Lawson P.A."/>
        </authorList>
    </citation>
    <scope>NUCLEOTIDE SEQUENCE [LARGE SCALE GENOMIC DNA]</scope>
    <source>
        <strain evidence="6 7">A1-XYC3</strain>
    </source>
</reference>
<name>A0ABU4JWT4_9CLOT</name>
<evidence type="ECO:0000313" key="7">
    <source>
        <dbReference type="Proteomes" id="UP001281656"/>
    </source>
</evidence>
<feature type="transmembrane region" description="Helical" evidence="5">
    <location>
        <begin position="64"/>
        <end position="86"/>
    </location>
</feature>
<evidence type="ECO:0000256" key="2">
    <source>
        <dbReference type="ARBA" id="ARBA00022692"/>
    </source>
</evidence>
<evidence type="ECO:0000256" key="1">
    <source>
        <dbReference type="ARBA" id="ARBA00022475"/>
    </source>
</evidence>
<feature type="transmembrane region" description="Helical" evidence="5">
    <location>
        <begin position="6"/>
        <end position="27"/>
    </location>
</feature>
<accession>A0ABU4JWT4</accession>
<dbReference type="InterPro" id="IPR003810">
    <property type="entry name" value="Mntp/YtaF"/>
</dbReference>
<evidence type="ECO:0000256" key="5">
    <source>
        <dbReference type="SAM" id="Phobius"/>
    </source>
</evidence>
<protein>
    <submittedName>
        <fullName evidence="6">Manganese efflux pump</fullName>
    </submittedName>
</protein>
<comment type="caution">
    <text evidence="6">The sequence shown here is derived from an EMBL/GenBank/DDBJ whole genome shotgun (WGS) entry which is preliminary data.</text>
</comment>
<keyword evidence="3 5" id="KW-1133">Transmembrane helix</keyword>
<keyword evidence="7" id="KW-1185">Reference proteome</keyword>
<feature type="transmembrane region" description="Helical" evidence="5">
    <location>
        <begin position="106"/>
        <end position="129"/>
    </location>
</feature>
<dbReference type="PANTHER" id="PTHR35529">
    <property type="entry name" value="MANGANESE EFFLUX PUMP MNTP-RELATED"/>
    <property type="match status" value="1"/>
</dbReference>
<gene>
    <name evidence="6" type="ORF">P8V03_15855</name>
</gene>
<dbReference type="Proteomes" id="UP001281656">
    <property type="component" value="Unassembled WGS sequence"/>
</dbReference>
<dbReference type="EMBL" id="JARUJP010000024">
    <property type="protein sequence ID" value="MDW8802622.1"/>
    <property type="molecule type" value="Genomic_DNA"/>
</dbReference>
<evidence type="ECO:0000313" key="6">
    <source>
        <dbReference type="EMBL" id="MDW8802622.1"/>
    </source>
</evidence>
<evidence type="ECO:0000256" key="4">
    <source>
        <dbReference type="ARBA" id="ARBA00023136"/>
    </source>
</evidence>
<evidence type="ECO:0000256" key="3">
    <source>
        <dbReference type="ARBA" id="ARBA00022989"/>
    </source>
</evidence>